<feature type="compositionally biased region" description="Acidic residues" evidence="1">
    <location>
        <begin position="41"/>
        <end position="55"/>
    </location>
</feature>
<feature type="compositionally biased region" description="Basic and acidic residues" evidence="1">
    <location>
        <begin position="80"/>
        <end position="91"/>
    </location>
</feature>
<protein>
    <submittedName>
        <fullName evidence="2">Uncharacterized protein</fullName>
    </submittedName>
</protein>
<evidence type="ECO:0000313" key="2">
    <source>
        <dbReference type="EMBL" id="KAL3279767.1"/>
    </source>
</evidence>
<sequence length="106" mass="11981">MNDKYLFFQNKKQLYFVDEIEVISFFFHEFIAIEGKYDTMDGSDNDMEDDWEGINDSEVKDSSGGISEPEGNGVVQPKGDNPEEGHSEAPDRVINQLSDDDNIPIA</sequence>
<accession>A0ABD2NMV3</accession>
<dbReference type="EMBL" id="JABFTP020000124">
    <property type="protein sequence ID" value="KAL3279767.1"/>
    <property type="molecule type" value="Genomic_DNA"/>
</dbReference>
<comment type="caution">
    <text evidence="2">The sequence shown here is derived from an EMBL/GenBank/DDBJ whole genome shotgun (WGS) entry which is preliminary data.</text>
</comment>
<organism evidence="2 3">
    <name type="scientific">Cryptolaemus montrouzieri</name>
    <dbReference type="NCBI Taxonomy" id="559131"/>
    <lineage>
        <taxon>Eukaryota</taxon>
        <taxon>Metazoa</taxon>
        <taxon>Ecdysozoa</taxon>
        <taxon>Arthropoda</taxon>
        <taxon>Hexapoda</taxon>
        <taxon>Insecta</taxon>
        <taxon>Pterygota</taxon>
        <taxon>Neoptera</taxon>
        <taxon>Endopterygota</taxon>
        <taxon>Coleoptera</taxon>
        <taxon>Polyphaga</taxon>
        <taxon>Cucujiformia</taxon>
        <taxon>Coccinelloidea</taxon>
        <taxon>Coccinellidae</taxon>
        <taxon>Scymninae</taxon>
        <taxon>Scymnini</taxon>
        <taxon>Cryptolaemus</taxon>
    </lineage>
</organism>
<keyword evidence="3" id="KW-1185">Reference proteome</keyword>
<dbReference type="Proteomes" id="UP001516400">
    <property type="component" value="Unassembled WGS sequence"/>
</dbReference>
<evidence type="ECO:0000256" key="1">
    <source>
        <dbReference type="SAM" id="MobiDB-lite"/>
    </source>
</evidence>
<evidence type="ECO:0000313" key="3">
    <source>
        <dbReference type="Proteomes" id="UP001516400"/>
    </source>
</evidence>
<name>A0ABD2NMV3_9CUCU</name>
<reference evidence="2 3" key="1">
    <citation type="journal article" date="2021" name="BMC Biol.">
        <title>Horizontally acquired antibacterial genes associated with adaptive radiation of ladybird beetles.</title>
        <authorList>
            <person name="Li H.S."/>
            <person name="Tang X.F."/>
            <person name="Huang Y.H."/>
            <person name="Xu Z.Y."/>
            <person name="Chen M.L."/>
            <person name="Du X.Y."/>
            <person name="Qiu B.Y."/>
            <person name="Chen P.T."/>
            <person name="Zhang W."/>
            <person name="Slipinski A."/>
            <person name="Escalona H.E."/>
            <person name="Waterhouse R.M."/>
            <person name="Zwick A."/>
            <person name="Pang H."/>
        </authorList>
    </citation>
    <scope>NUCLEOTIDE SEQUENCE [LARGE SCALE GENOMIC DNA]</scope>
    <source>
        <strain evidence="2">SYSU2018</strain>
    </source>
</reference>
<feature type="region of interest" description="Disordered" evidence="1">
    <location>
        <begin position="38"/>
        <end position="106"/>
    </location>
</feature>
<gene>
    <name evidence="2" type="ORF">HHI36_017275</name>
</gene>
<dbReference type="AlphaFoldDB" id="A0ABD2NMV3"/>
<proteinExistence type="predicted"/>